<evidence type="ECO:0000313" key="1">
    <source>
        <dbReference type="EMBL" id="KAF2474902.1"/>
    </source>
</evidence>
<name>A0ACB6R743_9PLEO</name>
<gene>
    <name evidence="1" type="ORF">BDR25DRAFT_280536</name>
</gene>
<evidence type="ECO:0000313" key="2">
    <source>
        <dbReference type="Proteomes" id="UP000799755"/>
    </source>
</evidence>
<comment type="caution">
    <text evidence="1">The sequence shown here is derived from an EMBL/GenBank/DDBJ whole genome shotgun (WGS) entry which is preliminary data.</text>
</comment>
<dbReference type="EMBL" id="MU003497">
    <property type="protein sequence ID" value="KAF2474902.1"/>
    <property type="molecule type" value="Genomic_DNA"/>
</dbReference>
<proteinExistence type="predicted"/>
<reference evidence="1" key="1">
    <citation type="journal article" date="2020" name="Stud. Mycol.">
        <title>101 Dothideomycetes genomes: a test case for predicting lifestyles and emergence of pathogens.</title>
        <authorList>
            <person name="Haridas S."/>
            <person name="Albert R."/>
            <person name="Binder M."/>
            <person name="Bloem J."/>
            <person name="Labutti K."/>
            <person name="Salamov A."/>
            <person name="Andreopoulos B."/>
            <person name="Baker S."/>
            <person name="Barry K."/>
            <person name="Bills G."/>
            <person name="Bluhm B."/>
            <person name="Cannon C."/>
            <person name="Castanera R."/>
            <person name="Culley D."/>
            <person name="Daum C."/>
            <person name="Ezra D."/>
            <person name="Gonzalez J."/>
            <person name="Henrissat B."/>
            <person name="Kuo A."/>
            <person name="Liang C."/>
            <person name="Lipzen A."/>
            <person name="Lutzoni F."/>
            <person name="Magnuson J."/>
            <person name="Mondo S."/>
            <person name="Nolan M."/>
            <person name="Ohm R."/>
            <person name="Pangilinan J."/>
            <person name="Park H.-J."/>
            <person name="Ramirez L."/>
            <person name="Alfaro M."/>
            <person name="Sun H."/>
            <person name="Tritt A."/>
            <person name="Yoshinaga Y."/>
            <person name="Zwiers L.-H."/>
            <person name="Turgeon B."/>
            <person name="Goodwin S."/>
            <person name="Spatafora J."/>
            <person name="Crous P."/>
            <person name="Grigoriev I."/>
        </authorList>
    </citation>
    <scope>NUCLEOTIDE SEQUENCE</scope>
    <source>
        <strain evidence="1">ATCC 200398</strain>
    </source>
</reference>
<dbReference type="Proteomes" id="UP000799755">
    <property type="component" value="Unassembled WGS sequence"/>
</dbReference>
<protein>
    <submittedName>
        <fullName evidence="1">Uncharacterized protein</fullName>
    </submittedName>
</protein>
<accession>A0ACB6R743</accession>
<keyword evidence="2" id="KW-1185">Reference proteome</keyword>
<organism evidence="1 2">
    <name type="scientific">Lindgomyces ingoldianus</name>
    <dbReference type="NCBI Taxonomy" id="673940"/>
    <lineage>
        <taxon>Eukaryota</taxon>
        <taxon>Fungi</taxon>
        <taxon>Dikarya</taxon>
        <taxon>Ascomycota</taxon>
        <taxon>Pezizomycotina</taxon>
        <taxon>Dothideomycetes</taxon>
        <taxon>Pleosporomycetidae</taxon>
        <taxon>Pleosporales</taxon>
        <taxon>Lindgomycetaceae</taxon>
        <taxon>Lindgomyces</taxon>
    </lineage>
</organism>
<sequence>MDSSQVPLPNRPASPKRGLSTIVLVAITLLLGMPFAIVTIVLQNPKMPNIVLGTKTIDAGPSGTKTVKIGLLTGPNDANLAGAYIAIGATAITTLALWRFRGSSRDLYLKIWGWSLLGTGLANLVGQFACLVYIFIVSSQYPQAKSTDEVPRLDNGQYDAQGKVYSKESWACMMNKLYPQYEGSWAGKACDDMTIARYMAIPLTIVSILLLCLALWQVQLKGGLSWLLGKKRVPAMTQSKDFIPM</sequence>